<dbReference type="CDD" id="cd17534">
    <property type="entry name" value="REC_DC-like"/>
    <property type="match status" value="1"/>
</dbReference>
<dbReference type="SUPFAM" id="SSF48452">
    <property type="entry name" value="TPR-like"/>
    <property type="match status" value="1"/>
</dbReference>
<dbReference type="HOGENOM" id="CLU_000445_14_4_2"/>
<feature type="repeat" description="TPR" evidence="4">
    <location>
        <begin position="339"/>
        <end position="372"/>
    </location>
</feature>
<dbReference type="KEGG" id="mbn:Mboo_1358"/>
<dbReference type="SMART" id="SM00448">
    <property type="entry name" value="REC"/>
    <property type="match status" value="1"/>
</dbReference>
<dbReference type="PROSITE" id="PS50005">
    <property type="entry name" value="TPR"/>
    <property type="match status" value="2"/>
</dbReference>
<dbReference type="InterPro" id="IPR000014">
    <property type="entry name" value="PAS"/>
</dbReference>
<dbReference type="SMART" id="SM00028">
    <property type="entry name" value="TPR"/>
    <property type="match status" value="2"/>
</dbReference>
<name>A7I815_METB6</name>
<protein>
    <submittedName>
        <fullName evidence="7">Putative PAS/PAC sensor protein</fullName>
    </submittedName>
</protein>
<feature type="domain" description="PAS" evidence="6">
    <location>
        <begin position="132"/>
        <end position="186"/>
    </location>
</feature>
<dbReference type="Gene3D" id="1.25.40.10">
    <property type="entry name" value="Tetratricopeptide repeat domain"/>
    <property type="match status" value="1"/>
</dbReference>
<dbReference type="eggNOG" id="arCOG06537">
    <property type="taxonomic scope" value="Archaea"/>
</dbReference>
<dbReference type="InterPro" id="IPR019734">
    <property type="entry name" value="TPR_rpt"/>
</dbReference>
<dbReference type="PANTHER" id="PTHR44943">
    <property type="entry name" value="CELLULOSE SYNTHASE OPERON PROTEIN C"/>
    <property type="match status" value="1"/>
</dbReference>
<dbReference type="Gene3D" id="3.40.50.2300">
    <property type="match status" value="1"/>
</dbReference>
<dbReference type="RefSeq" id="WP_012106909.1">
    <property type="nucleotide sequence ID" value="NC_009712.1"/>
</dbReference>
<evidence type="ECO:0000256" key="3">
    <source>
        <dbReference type="PROSITE-ProRule" id="PRU00169"/>
    </source>
</evidence>
<sequence>MAQEKILIVEDEVITAKILEDLLNSLGYSVVARVKTGENAIKTAGKFRPDFVLMDIVLEGTMDGIDAAAEIRKRYGIPVIYLTAFSDDVTIGRAKETDPYGYLVKPFVKETIHSTIQIAAAKKLFDDRIRNASVWLNRTIQILDRGIITIDRDGRIILINAYAEQLTGWSIRDAYLKQLDEVLQFYDAVTDQPFILHITPTLNKGVVSVFPSDVYILSRNGGRQLLRDCVLSPVIDTKGIIIGALVAFSSIDDGRARGEITNTYLKIAQKEPTPEIAVHKEPAAPGNLKSLSSARMNKILEEISDLMHLEQANTLSVMGKFDEAISEYQKALKIRSSNIQAWHNMGVILEKLGRDQEALDAFNKALEINPRSAESLRHKGEVLRKMGRSDESRQAFHQLELYTG</sequence>
<dbReference type="Pfam" id="PF00989">
    <property type="entry name" value="PAS"/>
    <property type="match status" value="1"/>
</dbReference>
<dbReference type="InterPro" id="IPR035965">
    <property type="entry name" value="PAS-like_dom_sf"/>
</dbReference>
<dbReference type="OrthoDB" id="2830at2157"/>
<dbReference type="Pfam" id="PF00515">
    <property type="entry name" value="TPR_1"/>
    <property type="match status" value="1"/>
</dbReference>
<dbReference type="PROSITE" id="PS50293">
    <property type="entry name" value="TPR_REGION"/>
    <property type="match status" value="1"/>
</dbReference>
<dbReference type="GO" id="GO:0000160">
    <property type="term" value="P:phosphorelay signal transduction system"/>
    <property type="evidence" value="ECO:0007669"/>
    <property type="project" value="InterPro"/>
</dbReference>
<dbReference type="InterPro" id="IPR011990">
    <property type="entry name" value="TPR-like_helical_dom_sf"/>
</dbReference>
<dbReference type="GeneID" id="5410604"/>
<dbReference type="Pfam" id="PF13181">
    <property type="entry name" value="TPR_8"/>
    <property type="match status" value="1"/>
</dbReference>
<dbReference type="InterPro" id="IPR011006">
    <property type="entry name" value="CheY-like_superfamily"/>
</dbReference>
<keyword evidence="8" id="KW-1185">Reference proteome</keyword>
<gene>
    <name evidence="7" type="ordered locus">Mboo_1358</name>
</gene>
<accession>A7I815</accession>
<feature type="domain" description="Response regulatory" evidence="5">
    <location>
        <begin position="5"/>
        <end position="120"/>
    </location>
</feature>
<dbReference type="SUPFAM" id="SSF55785">
    <property type="entry name" value="PYP-like sensor domain (PAS domain)"/>
    <property type="match status" value="1"/>
</dbReference>
<dbReference type="AlphaFoldDB" id="A7I815"/>
<dbReference type="EMBL" id="CP000780">
    <property type="protein sequence ID" value="ABS55876.1"/>
    <property type="molecule type" value="Genomic_DNA"/>
</dbReference>
<feature type="repeat" description="TPR" evidence="4">
    <location>
        <begin position="305"/>
        <end position="338"/>
    </location>
</feature>
<evidence type="ECO:0000313" key="8">
    <source>
        <dbReference type="Proteomes" id="UP000002408"/>
    </source>
</evidence>
<dbReference type="PROSITE" id="PS50112">
    <property type="entry name" value="PAS"/>
    <property type="match status" value="1"/>
</dbReference>
<dbReference type="GO" id="GO:0006355">
    <property type="term" value="P:regulation of DNA-templated transcription"/>
    <property type="evidence" value="ECO:0007669"/>
    <property type="project" value="InterPro"/>
</dbReference>
<dbReference type="Gene3D" id="3.30.450.20">
    <property type="entry name" value="PAS domain"/>
    <property type="match status" value="1"/>
</dbReference>
<evidence type="ECO:0000256" key="1">
    <source>
        <dbReference type="ARBA" id="ARBA00022737"/>
    </source>
</evidence>
<dbReference type="InterPro" id="IPR001789">
    <property type="entry name" value="Sig_transdc_resp-reg_receiver"/>
</dbReference>
<dbReference type="InterPro" id="IPR013767">
    <property type="entry name" value="PAS_fold"/>
</dbReference>
<keyword evidence="3" id="KW-0597">Phosphoprotein</keyword>
<evidence type="ECO:0000313" key="7">
    <source>
        <dbReference type="EMBL" id="ABS55876.1"/>
    </source>
</evidence>
<dbReference type="CDD" id="cd00130">
    <property type="entry name" value="PAS"/>
    <property type="match status" value="1"/>
</dbReference>
<dbReference type="STRING" id="456442.Mboo_1358"/>
<keyword evidence="1" id="KW-0677">Repeat</keyword>
<dbReference type="SUPFAM" id="SSF52172">
    <property type="entry name" value="CheY-like"/>
    <property type="match status" value="1"/>
</dbReference>
<evidence type="ECO:0000259" key="5">
    <source>
        <dbReference type="PROSITE" id="PS50110"/>
    </source>
</evidence>
<reference evidence="8" key="1">
    <citation type="journal article" date="2015" name="Microbiology">
        <title>Genome of Methanoregula boonei 6A8 reveals adaptations to oligotrophic peatland environments.</title>
        <authorList>
            <person name="Braeuer S."/>
            <person name="Cadillo-Quiroz H."/>
            <person name="Kyrpides N."/>
            <person name="Woyke T."/>
            <person name="Goodwin L."/>
            <person name="Detter C."/>
            <person name="Podell S."/>
            <person name="Yavitt J.B."/>
            <person name="Zinder S.H."/>
        </authorList>
    </citation>
    <scope>NUCLEOTIDE SEQUENCE [LARGE SCALE GENOMIC DNA]</scope>
    <source>
        <strain evidence="8">DSM 21154 / JCM 14090 / 6A8</strain>
    </source>
</reference>
<proteinExistence type="predicted"/>
<dbReference type="Proteomes" id="UP000002408">
    <property type="component" value="Chromosome"/>
</dbReference>
<dbReference type="Pfam" id="PF00072">
    <property type="entry name" value="Response_reg"/>
    <property type="match status" value="1"/>
</dbReference>
<keyword evidence="2 4" id="KW-0802">TPR repeat</keyword>
<organism evidence="7 8">
    <name type="scientific">Methanoregula boonei (strain DSM 21154 / JCM 14090 / 6A8)</name>
    <dbReference type="NCBI Taxonomy" id="456442"/>
    <lineage>
        <taxon>Archaea</taxon>
        <taxon>Methanobacteriati</taxon>
        <taxon>Methanobacteriota</taxon>
        <taxon>Stenosarchaea group</taxon>
        <taxon>Methanomicrobia</taxon>
        <taxon>Methanomicrobiales</taxon>
        <taxon>Methanoregulaceae</taxon>
        <taxon>Methanoregula</taxon>
    </lineage>
</organism>
<dbReference type="InterPro" id="IPR051685">
    <property type="entry name" value="Ycf3/AcsC/BcsC/TPR_MFPF"/>
</dbReference>
<evidence type="ECO:0000256" key="4">
    <source>
        <dbReference type="PROSITE-ProRule" id="PRU00339"/>
    </source>
</evidence>
<evidence type="ECO:0000259" key="6">
    <source>
        <dbReference type="PROSITE" id="PS50112"/>
    </source>
</evidence>
<dbReference type="PANTHER" id="PTHR44943:SF8">
    <property type="entry name" value="TPR REPEAT-CONTAINING PROTEIN MJ0263"/>
    <property type="match status" value="1"/>
</dbReference>
<feature type="modified residue" description="4-aspartylphosphate" evidence="3">
    <location>
        <position position="55"/>
    </location>
</feature>
<evidence type="ECO:0000256" key="2">
    <source>
        <dbReference type="ARBA" id="ARBA00022803"/>
    </source>
</evidence>
<dbReference type="eggNOG" id="arCOG03032">
    <property type="taxonomic scope" value="Archaea"/>
</dbReference>
<dbReference type="PROSITE" id="PS50110">
    <property type="entry name" value="RESPONSE_REGULATORY"/>
    <property type="match status" value="1"/>
</dbReference>